<protein>
    <submittedName>
        <fullName evidence="3">Uncharacterized protein</fullName>
    </submittedName>
</protein>
<feature type="region of interest" description="Disordered" evidence="1">
    <location>
        <begin position="125"/>
        <end position="288"/>
    </location>
</feature>
<reference evidence="3" key="1">
    <citation type="submission" date="2021-01" db="EMBL/GenBank/DDBJ databases">
        <authorList>
            <person name="Corre E."/>
            <person name="Pelletier E."/>
            <person name="Niang G."/>
            <person name="Scheremetjew M."/>
            <person name="Finn R."/>
            <person name="Kale V."/>
            <person name="Holt S."/>
            <person name="Cochrane G."/>
            <person name="Meng A."/>
            <person name="Brown T."/>
            <person name="Cohen L."/>
        </authorList>
    </citation>
    <scope>NUCLEOTIDE SEQUENCE</scope>
    <source>
        <strain evidence="3">GSO104</strain>
    </source>
</reference>
<feature type="compositionally biased region" description="Basic and acidic residues" evidence="1">
    <location>
        <begin position="179"/>
        <end position="196"/>
    </location>
</feature>
<gene>
    <name evidence="3" type="ORF">DBRI00130_LOCUS23605</name>
</gene>
<evidence type="ECO:0000256" key="2">
    <source>
        <dbReference type="SAM" id="Phobius"/>
    </source>
</evidence>
<keyword evidence="2" id="KW-0472">Membrane</keyword>
<dbReference type="EMBL" id="HBNS01030048">
    <property type="protein sequence ID" value="CAE4623770.1"/>
    <property type="molecule type" value="Transcribed_RNA"/>
</dbReference>
<keyword evidence="2" id="KW-1133">Transmembrane helix</keyword>
<sequence length="565" mass="61422">MTNPFKKITSTVGGGISDTLKATSQGVKKVGRSLDTVAQQVTNSSKTEKAEIEDGHVTRELADDSVSVGDNDKKTEQKTNPFKKITSSVGGGINDTLKVTGAGVKKVGTGFTSAVQQVVDTSKTDKVEIKDEDNTSEVEDDSASGRDNSVHETQKQEQHNIHDTLNATGEDIQNDGTIDELKPEKEELDDGHVAKEVEDDSASGGDDGDQKTQQQEQHNTNDTLFATGEGVQEDGQGIDDNAQQEVNKLTPEKAEIKDGHTRKEVEDDSASGGDDGDQKAKKKKSPFKKITGAVGSGINDTLKVTGAGIKKVGQGISPLAATGIPKIEKVKFKDEYAVKEVENENTIEDDDNQKVHKKTDPFKKIQKASDAGFKKVGHGIRDGLSGTGVGIIKVGDGVVSGAHKAIKKTKRTEMIMEEDASGYDDDHKMHQQAQNDTDSGNKNIFEVEIEEVTEAVQKWNATFPIVTGGLVLSFVLLFYTGSFYSLVFVPAFLASKVIQISLRFILPILRESDPLALYDHILIMQDNLEGVFGIREKMEEDEKKPENVVEKLNPLRHKTKEENDT</sequence>
<organism evidence="3">
    <name type="scientific">Ditylum brightwellii</name>
    <dbReference type="NCBI Taxonomy" id="49249"/>
    <lineage>
        <taxon>Eukaryota</taxon>
        <taxon>Sar</taxon>
        <taxon>Stramenopiles</taxon>
        <taxon>Ochrophyta</taxon>
        <taxon>Bacillariophyta</taxon>
        <taxon>Mediophyceae</taxon>
        <taxon>Lithodesmiophycidae</taxon>
        <taxon>Lithodesmiales</taxon>
        <taxon>Lithodesmiaceae</taxon>
        <taxon>Ditylum</taxon>
    </lineage>
</organism>
<proteinExistence type="predicted"/>
<name>A0A7S4RTU0_9STRA</name>
<dbReference type="AlphaFoldDB" id="A0A7S4RTU0"/>
<evidence type="ECO:0000256" key="1">
    <source>
        <dbReference type="SAM" id="MobiDB-lite"/>
    </source>
</evidence>
<keyword evidence="2" id="KW-0812">Transmembrane</keyword>
<feature type="compositionally biased region" description="Basic and acidic residues" evidence="1">
    <location>
        <begin position="540"/>
        <end position="549"/>
    </location>
</feature>
<feature type="transmembrane region" description="Helical" evidence="2">
    <location>
        <begin position="470"/>
        <end position="493"/>
    </location>
</feature>
<accession>A0A7S4RTU0</accession>
<feature type="region of interest" description="Disordered" evidence="1">
    <location>
        <begin position="39"/>
        <end position="79"/>
    </location>
</feature>
<feature type="compositionally biased region" description="Basic and acidic residues" evidence="1">
    <location>
        <begin position="46"/>
        <end position="62"/>
    </location>
</feature>
<feature type="compositionally biased region" description="Basic and acidic residues" evidence="1">
    <location>
        <begin position="148"/>
        <end position="162"/>
    </location>
</feature>
<feature type="compositionally biased region" description="Basic and acidic residues" evidence="1">
    <location>
        <begin position="250"/>
        <end position="265"/>
    </location>
</feature>
<feature type="region of interest" description="Disordered" evidence="1">
    <location>
        <begin position="540"/>
        <end position="565"/>
    </location>
</feature>
<evidence type="ECO:0000313" key="3">
    <source>
        <dbReference type="EMBL" id="CAE4623770.1"/>
    </source>
</evidence>